<dbReference type="InterPro" id="IPR051481">
    <property type="entry name" value="BTB-POZ/Galectin-3-binding"/>
</dbReference>
<dbReference type="VEuPathDB" id="FungiDB:RhiirA1_528877"/>
<dbReference type="Pfam" id="PF00651">
    <property type="entry name" value="BTB"/>
    <property type="match status" value="2"/>
</dbReference>
<dbReference type="Proteomes" id="UP000234323">
    <property type="component" value="Unassembled WGS sequence"/>
</dbReference>
<evidence type="ECO:0000259" key="1">
    <source>
        <dbReference type="PROSITE" id="PS50097"/>
    </source>
</evidence>
<comment type="caution">
    <text evidence="3">The sequence shown here is derived from an EMBL/GenBank/DDBJ whole genome shotgun (WGS) entry which is preliminary data.</text>
</comment>
<dbReference type="PANTHER" id="PTHR24410:SF23">
    <property type="entry name" value="BTB DOMAIN-CONTAINING PROTEIN-RELATED"/>
    <property type="match status" value="1"/>
</dbReference>
<sequence length="598" mass="69752">MQQKLYLSILNNFEILYNSKKNYDVIIQTSEENKVIYAHSLVLCCQSSYFDTAFSDNWAEKENGKFIFKKPNVSYRILKIIIRYLYCGQIDLTIRSGLDILKLLAAADEFGINTLSEYIKEFLIKNLKDFLQNDSLRFLGFVFQHETFAVLNDYCLKTICQEPMILFGTDKILALPEHILETLLRRDDLALDAIEVWNNLIKWVHAQQPTVNKDPSKWTKDELTLMERTILKFISLVKFYDIPSEEYYEEKLCVPVLNNFENLYNSKKNYDVIIQAGEENKEIYAHSVVLCCQSNYFDTAFSDNWAEKKDGKFIFKKPNISQHILETIIRYLYCGQLDLSIEKGSDILKLLVATEELGLNILNEFIQEFLIENRNEYLQNDPLGVLELVFQHETFTNLKDILLEIICHEPKILFGTDKILSLPAQILESLLKRDDLALDEIEIWDNLTKWAHAQQPTVDKNPFEWTKNELALMERTLLKLIPLIRFHDITSKAYYEKVIPYEDLFPKKLRLEIMKFYLTSDIKQIGLLPSRSFFSAIDSVIINTEYIALFTGWIDKKEAVKETYKFNLIFRANRDGNTAASFHAKCNDKGATIVVAKI</sequence>
<evidence type="ECO:0000313" key="4">
    <source>
        <dbReference type="Proteomes" id="UP000234323"/>
    </source>
</evidence>
<dbReference type="SUPFAM" id="SSF54695">
    <property type="entry name" value="POZ domain"/>
    <property type="match status" value="2"/>
</dbReference>
<dbReference type="InterPro" id="IPR000210">
    <property type="entry name" value="BTB/POZ_dom"/>
</dbReference>
<dbReference type="InterPro" id="IPR011333">
    <property type="entry name" value="SKP1/BTB/POZ_sf"/>
</dbReference>
<evidence type="ECO:0000313" key="3">
    <source>
        <dbReference type="EMBL" id="PKY44543.1"/>
    </source>
</evidence>
<protein>
    <submittedName>
        <fullName evidence="3">BTB-domain-containing protein</fullName>
    </submittedName>
</protein>
<dbReference type="PROSITE" id="PS50097">
    <property type="entry name" value="BTB"/>
    <property type="match status" value="2"/>
</dbReference>
<organism evidence="3 4">
    <name type="scientific">Rhizophagus irregularis</name>
    <dbReference type="NCBI Taxonomy" id="588596"/>
    <lineage>
        <taxon>Eukaryota</taxon>
        <taxon>Fungi</taxon>
        <taxon>Fungi incertae sedis</taxon>
        <taxon>Mucoromycota</taxon>
        <taxon>Glomeromycotina</taxon>
        <taxon>Glomeromycetes</taxon>
        <taxon>Glomerales</taxon>
        <taxon>Glomeraceae</taxon>
        <taxon>Rhizophagus</taxon>
    </lineage>
</organism>
<feature type="non-terminal residue" evidence="3">
    <location>
        <position position="598"/>
    </location>
</feature>
<dbReference type="SMART" id="SM00225">
    <property type="entry name" value="BTB"/>
    <property type="match status" value="2"/>
</dbReference>
<dbReference type="CDD" id="cd18186">
    <property type="entry name" value="BTB_POZ_ZBTB_KLHL-like"/>
    <property type="match status" value="2"/>
</dbReference>
<feature type="domain" description="TLDc" evidence="2">
    <location>
        <begin position="540"/>
        <end position="598"/>
    </location>
</feature>
<gene>
    <name evidence="3" type="ORF">RhiirA4_443188</name>
</gene>
<dbReference type="VEuPathDB" id="FungiDB:FUN_023762"/>
<dbReference type="VEuPathDB" id="FungiDB:RhiirA1_452091"/>
<proteinExistence type="predicted"/>
<dbReference type="InterPro" id="IPR006571">
    <property type="entry name" value="TLDc_dom"/>
</dbReference>
<dbReference type="PANTHER" id="PTHR24410">
    <property type="entry name" value="HL07962P-RELATED"/>
    <property type="match status" value="1"/>
</dbReference>
<dbReference type="Gene3D" id="1.25.40.420">
    <property type="match status" value="1"/>
</dbReference>
<dbReference type="EMBL" id="LLXI01000330">
    <property type="protein sequence ID" value="PKY44543.1"/>
    <property type="molecule type" value="Genomic_DNA"/>
</dbReference>
<dbReference type="Gene3D" id="3.30.710.10">
    <property type="entry name" value="Potassium Channel Kv1.1, Chain A"/>
    <property type="match status" value="2"/>
</dbReference>
<dbReference type="VEuPathDB" id="FungiDB:RhiirFUN_014569"/>
<keyword evidence="4" id="KW-1185">Reference proteome</keyword>
<reference evidence="3 4" key="1">
    <citation type="submission" date="2015-10" db="EMBL/GenBank/DDBJ databases">
        <title>Genome analyses suggest a sexual origin of heterokaryosis in a supposedly ancient asexual fungus.</title>
        <authorList>
            <person name="Ropars J."/>
            <person name="Sedzielewska K."/>
            <person name="Noel J."/>
            <person name="Charron P."/>
            <person name="Farinelli L."/>
            <person name="Marton T."/>
            <person name="Kruger M."/>
            <person name="Pelin A."/>
            <person name="Brachmann A."/>
            <person name="Corradi N."/>
        </authorList>
    </citation>
    <scope>NUCLEOTIDE SEQUENCE [LARGE SCALE GENOMIC DNA]</scope>
    <source>
        <strain evidence="3 4">A4</strain>
    </source>
</reference>
<dbReference type="VEuPathDB" id="FungiDB:RhiirFUN_004232"/>
<name>A0A2I1GD41_9GLOM</name>
<feature type="domain" description="BTB" evidence="1">
    <location>
        <begin position="270"/>
        <end position="341"/>
    </location>
</feature>
<evidence type="ECO:0000259" key="2">
    <source>
        <dbReference type="PROSITE" id="PS51886"/>
    </source>
</evidence>
<dbReference type="PROSITE" id="PS51886">
    <property type="entry name" value="TLDC"/>
    <property type="match status" value="1"/>
</dbReference>
<feature type="domain" description="BTB" evidence="1">
    <location>
        <begin position="23"/>
        <end position="94"/>
    </location>
</feature>
<dbReference type="AlphaFoldDB" id="A0A2I1GD41"/>
<accession>A0A2I1GD41</accession>
<dbReference type="VEuPathDB" id="FungiDB:FUN_024536"/>